<dbReference type="PROSITE" id="PS00031">
    <property type="entry name" value="NUCLEAR_REC_DBD_1"/>
    <property type="match status" value="1"/>
</dbReference>
<organism evidence="10 12">
    <name type="scientific">Adineta ricciae</name>
    <name type="common">Rotifer</name>
    <dbReference type="NCBI Taxonomy" id="249248"/>
    <lineage>
        <taxon>Eukaryota</taxon>
        <taxon>Metazoa</taxon>
        <taxon>Spiralia</taxon>
        <taxon>Gnathifera</taxon>
        <taxon>Rotifera</taxon>
        <taxon>Eurotatoria</taxon>
        <taxon>Bdelloidea</taxon>
        <taxon>Adinetida</taxon>
        <taxon>Adinetidae</taxon>
        <taxon>Adineta</taxon>
    </lineage>
</organism>
<dbReference type="GO" id="GO:0000978">
    <property type="term" value="F:RNA polymerase II cis-regulatory region sequence-specific DNA binding"/>
    <property type="evidence" value="ECO:0007669"/>
    <property type="project" value="TreeGrafter"/>
</dbReference>
<evidence type="ECO:0000256" key="1">
    <source>
        <dbReference type="ARBA" id="ARBA00022723"/>
    </source>
</evidence>
<evidence type="ECO:0000256" key="3">
    <source>
        <dbReference type="ARBA" id="ARBA00022833"/>
    </source>
</evidence>
<dbReference type="SUPFAM" id="SSF57716">
    <property type="entry name" value="Glucocorticoid receptor-like (DNA-binding domain)"/>
    <property type="match status" value="1"/>
</dbReference>
<dbReference type="Proteomes" id="UP000663852">
    <property type="component" value="Unassembled WGS sequence"/>
</dbReference>
<evidence type="ECO:0000259" key="9">
    <source>
        <dbReference type="PROSITE" id="PS51030"/>
    </source>
</evidence>
<name>A0A814TE90_ADIRI</name>
<evidence type="ECO:0000256" key="2">
    <source>
        <dbReference type="ARBA" id="ARBA00022771"/>
    </source>
</evidence>
<comment type="caution">
    <text evidence="10">The sequence shown here is derived from an EMBL/GenBank/DDBJ whole genome shotgun (WGS) entry which is preliminary data.</text>
</comment>
<dbReference type="InterPro" id="IPR050234">
    <property type="entry name" value="Nuclear_hormone_rcpt_NR1"/>
</dbReference>
<evidence type="ECO:0000256" key="5">
    <source>
        <dbReference type="ARBA" id="ARBA00023125"/>
    </source>
</evidence>
<dbReference type="PRINTS" id="PR00047">
    <property type="entry name" value="STROIDFINGER"/>
</dbReference>
<evidence type="ECO:0000256" key="6">
    <source>
        <dbReference type="ARBA" id="ARBA00023163"/>
    </source>
</evidence>
<reference evidence="10" key="1">
    <citation type="submission" date="2021-02" db="EMBL/GenBank/DDBJ databases">
        <authorList>
            <person name="Nowell W R."/>
        </authorList>
    </citation>
    <scope>NUCLEOTIDE SEQUENCE</scope>
</reference>
<dbReference type="Gene3D" id="3.30.50.10">
    <property type="entry name" value="Erythroid Transcription Factor GATA-1, subunit A"/>
    <property type="match status" value="1"/>
</dbReference>
<dbReference type="GO" id="GO:0045944">
    <property type="term" value="P:positive regulation of transcription by RNA polymerase II"/>
    <property type="evidence" value="ECO:0007669"/>
    <property type="project" value="TreeGrafter"/>
</dbReference>
<evidence type="ECO:0000313" key="12">
    <source>
        <dbReference type="Proteomes" id="UP000663828"/>
    </source>
</evidence>
<evidence type="ECO:0000313" key="10">
    <source>
        <dbReference type="EMBL" id="CAF1160572.1"/>
    </source>
</evidence>
<keyword evidence="12" id="KW-1185">Reference proteome</keyword>
<dbReference type="PROSITE" id="PS51030">
    <property type="entry name" value="NUCLEAR_REC_DBD_2"/>
    <property type="match status" value="1"/>
</dbReference>
<dbReference type="AlphaFoldDB" id="A0A814TE90"/>
<dbReference type="GO" id="GO:0000122">
    <property type="term" value="P:negative regulation of transcription by RNA polymerase II"/>
    <property type="evidence" value="ECO:0007669"/>
    <property type="project" value="TreeGrafter"/>
</dbReference>
<keyword evidence="3" id="KW-0862">Zinc</keyword>
<dbReference type="PROSITE" id="PS51257">
    <property type="entry name" value="PROKAR_LIPOPROTEIN"/>
    <property type="match status" value="1"/>
</dbReference>
<dbReference type="GO" id="GO:0008270">
    <property type="term" value="F:zinc ion binding"/>
    <property type="evidence" value="ECO:0007669"/>
    <property type="project" value="UniProtKB-KW"/>
</dbReference>
<dbReference type="Proteomes" id="UP000663828">
    <property type="component" value="Unassembled WGS sequence"/>
</dbReference>
<keyword evidence="2" id="KW-0863">Zinc-finger</keyword>
<keyword evidence="5" id="KW-0238">DNA-binding</keyword>
<evidence type="ECO:0000256" key="4">
    <source>
        <dbReference type="ARBA" id="ARBA00023015"/>
    </source>
</evidence>
<dbReference type="PANTHER" id="PTHR24082:SF507">
    <property type="entry name" value="BILE ACID RECEPTOR-RELATED"/>
    <property type="match status" value="1"/>
</dbReference>
<evidence type="ECO:0000256" key="8">
    <source>
        <dbReference type="ARBA" id="ARBA00023242"/>
    </source>
</evidence>
<protein>
    <recommendedName>
        <fullName evidence="9">Nuclear receptor domain-containing protein</fullName>
    </recommendedName>
</protein>
<accession>A0A814TE90</accession>
<dbReference type="InterPro" id="IPR035500">
    <property type="entry name" value="NHR-like_dom_sf"/>
</dbReference>
<dbReference type="PANTHER" id="PTHR24082">
    <property type="entry name" value="NUCLEAR HORMONE RECEPTOR"/>
    <property type="match status" value="1"/>
</dbReference>
<dbReference type="EMBL" id="CAJNOJ010000484">
    <property type="protein sequence ID" value="CAF1464072.1"/>
    <property type="molecule type" value="Genomic_DNA"/>
</dbReference>
<dbReference type="InterPro" id="IPR013088">
    <property type="entry name" value="Znf_NHR/GATA"/>
</dbReference>
<keyword evidence="8" id="KW-0539">Nucleus</keyword>
<dbReference type="GO" id="GO:0030154">
    <property type="term" value="P:cell differentiation"/>
    <property type="evidence" value="ECO:0007669"/>
    <property type="project" value="TreeGrafter"/>
</dbReference>
<dbReference type="Pfam" id="PF00105">
    <property type="entry name" value="zf-C4"/>
    <property type="match status" value="1"/>
</dbReference>
<evidence type="ECO:0000256" key="7">
    <source>
        <dbReference type="ARBA" id="ARBA00023170"/>
    </source>
</evidence>
<feature type="domain" description="Nuclear receptor" evidence="9">
    <location>
        <begin position="8"/>
        <end position="84"/>
    </location>
</feature>
<keyword evidence="6" id="KW-0804">Transcription</keyword>
<sequence length="368" mass="42130">MSKTSLTLSQCKICGASASYSYYGAMACESCKMFFKRNADNKKKTFRCDFDGNCEINVYNRHICSACRLMKCFKAGMCTEMFRSSRIVKRKVEAIASTSSDVVPWKSRIPLQIRPLNLLNYDSSLLDSDQWSLMRNLVCSYDERHAIQAGKEFVQELDRAHPKLRYRMSEKRILEICGLIYKQTEPCIRANRDFHTLSSHDRSVVLRGAVDNVSCFAGGFTLWNSGLILDSAVRKALESAFGTMAFNLTLLQTSLLDQDLYTIKLTLSLVAFCASNCTSYDGDCSTNHLRDPQKILSIENKYSELLWKYLLYKYSFSDAVRRFTQLVQCIVVTLTIRVHLQNIRNHTDVVDSLVQQIEKQQQIDLEDN</sequence>
<keyword evidence="4" id="KW-0805">Transcription regulation</keyword>
<dbReference type="EMBL" id="CAJNOR010001540">
    <property type="protein sequence ID" value="CAF1160572.1"/>
    <property type="molecule type" value="Genomic_DNA"/>
</dbReference>
<proteinExistence type="predicted"/>
<evidence type="ECO:0000313" key="11">
    <source>
        <dbReference type="EMBL" id="CAF1464072.1"/>
    </source>
</evidence>
<dbReference type="GO" id="GO:0004879">
    <property type="term" value="F:nuclear receptor activity"/>
    <property type="evidence" value="ECO:0007669"/>
    <property type="project" value="TreeGrafter"/>
</dbReference>
<dbReference type="SMART" id="SM00399">
    <property type="entry name" value="ZnF_C4"/>
    <property type="match status" value="1"/>
</dbReference>
<dbReference type="SUPFAM" id="SSF48508">
    <property type="entry name" value="Nuclear receptor ligand-binding domain"/>
    <property type="match status" value="1"/>
</dbReference>
<dbReference type="InterPro" id="IPR001628">
    <property type="entry name" value="Znf_hrmn_rcpt"/>
</dbReference>
<dbReference type="OrthoDB" id="5850793at2759"/>
<gene>
    <name evidence="11" type="ORF">EDS130_LOCUS40353</name>
    <name evidence="10" type="ORF">XAT740_LOCUS21458</name>
</gene>
<keyword evidence="1" id="KW-0479">Metal-binding</keyword>
<keyword evidence="7" id="KW-0675">Receptor</keyword>